<sequence length="245" mass="26577">MSDCSITVGGINNHIVDKFNTTVADKTIKIENKHSTGLINLKLGTTDNNTKFEIQDSNGNSLFIIDGIGVKRSPEVISSGNLSVLQAIVSPVVGQKFRLIQTESTFHYDKLCYYTGRSWQVEGETIEMLSDGALTLYKALEQSTSDDFKAVIPISFSDNDVIGILVFNEPSGANEYITVAVRGIWPVGMMTGSYNTQQYVRTSSSENSTTTTTPSAGVFGITLEAKTISVSGDTLICFIHSTEAF</sequence>
<organism evidence="1">
    <name type="scientific">viral metagenome</name>
    <dbReference type="NCBI Taxonomy" id="1070528"/>
    <lineage>
        <taxon>unclassified sequences</taxon>
        <taxon>metagenomes</taxon>
        <taxon>organismal metagenomes</taxon>
    </lineage>
</organism>
<accession>A0A6C0LI10</accession>
<proteinExistence type="predicted"/>
<protein>
    <submittedName>
        <fullName evidence="1">Uncharacterized protein</fullName>
    </submittedName>
</protein>
<dbReference type="AlphaFoldDB" id="A0A6C0LI10"/>
<dbReference type="EMBL" id="MN740510">
    <property type="protein sequence ID" value="QHU30579.1"/>
    <property type="molecule type" value="Genomic_DNA"/>
</dbReference>
<name>A0A6C0LI10_9ZZZZ</name>
<evidence type="ECO:0000313" key="1">
    <source>
        <dbReference type="EMBL" id="QHU30579.1"/>
    </source>
</evidence>
<reference evidence="1" key="1">
    <citation type="journal article" date="2020" name="Nature">
        <title>Giant virus diversity and host interactions through global metagenomics.</title>
        <authorList>
            <person name="Schulz F."/>
            <person name="Roux S."/>
            <person name="Paez-Espino D."/>
            <person name="Jungbluth S."/>
            <person name="Walsh D.A."/>
            <person name="Denef V.J."/>
            <person name="McMahon K.D."/>
            <person name="Konstantinidis K.T."/>
            <person name="Eloe-Fadrosh E.A."/>
            <person name="Kyrpides N.C."/>
            <person name="Woyke T."/>
        </authorList>
    </citation>
    <scope>NUCLEOTIDE SEQUENCE</scope>
    <source>
        <strain evidence="1">GVMAG-M-3300027833-19</strain>
    </source>
</reference>